<protein>
    <submittedName>
        <fullName evidence="2">Notch homolog 4, isoform CRA_h</fullName>
    </submittedName>
</protein>
<dbReference type="EMBL" id="CH474121">
    <property type="protein sequence ID" value="EDL83383.1"/>
    <property type="molecule type" value="Genomic_DNA"/>
</dbReference>
<gene>
    <name evidence="2 4" type="primary">Notch4</name>
    <name evidence="2" type="ORF">rCG_38227</name>
</gene>
<feature type="region of interest" description="Disordered" evidence="1">
    <location>
        <begin position="1"/>
        <end position="23"/>
    </location>
</feature>
<dbReference type="AlphaFoldDB" id="A6KTF3"/>
<evidence type="ECO:0000313" key="3">
    <source>
        <dbReference type="Proteomes" id="UP000234681"/>
    </source>
</evidence>
<organism evidence="2 3">
    <name type="scientific">Rattus norvegicus</name>
    <name type="common">Rat</name>
    <dbReference type="NCBI Taxonomy" id="10116"/>
    <lineage>
        <taxon>Eukaryota</taxon>
        <taxon>Metazoa</taxon>
        <taxon>Chordata</taxon>
        <taxon>Craniata</taxon>
        <taxon>Vertebrata</taxon>
        <taxon>Euteleostomi</taxon>
        <taxon>Mammalia</taxon>
        <taxon>Eutheria</taxon>
        <taxon>Euarchontoglires</taxon>
        <taxon>Glires</taxon>
        <taxon>Rodentia</taxon>
        <taxon>Myomorpha</taxon>
        <taxon>Muroidea</taxon>
        <taxon>Muridae</taxon>
        <taxon>Murinae</taxon>
        <taxon>Rattus</taxon>
    </lineage>
</organism>
<feature type="compositionally biased region" description="Basic and acidic residues" evidence="1">
    <location>
        <begin position="1"/>
        <end position="12"/>
    </location>
</feature>
<proteinExistence type="predicted"/>
<reference evidence="3" key="1">
    <citation type="submission" date="2005-09" db="EMBL/GenBank/DDBJ databases">
        <authorList>
            <person name="Mural R.J."/>
            <person name="Li P.W."/>
            <person name="Adams M.D."/>
            <person name="Amanatides P.G."/>
            <person name="Baden-Tillson H."/>
            <person name="Barnstead M."/>
            <person name="Chin S.H."/>
            <person name="Dew I."/>
            <person name="Evans C.A."/>
            <person name="Ferriera S."/>
            <person name="Flanigan M."/>
            <person name="Fosler C."/>
            <person name="Glodek A."/>
            <person name="Gu Z."/>
            <person name="Holt R.A."/>
            <person name="Jennings D."/>
            <person name="Kraft C.L."/>
            <person name="Lu F."/>
            <person name="Nguyen T."/>
            <person name="Nusskern D.R."/>
            <person name="Pfannkoch C.M."/>
            <person name="Sitter C."/>
            <person name="Sutton G.G."/>
            <person name="Venter J.C."/>
            <person name="Wang Z."/>
            <person name="Woodage T."/>
            <person name="Zheng X.H."/>
            <person name="Zhong F."/>
        </authorList>
    </citation>
    <scope>NUCLEOTIDE SEQUENCE [LARGE SCALE GENOMIC DNA]</scope>
    <source>
        <strain>BN</strain>
        <strain evidence="3">Sprague-Dawley</strain>
    </source>
</reference>
<dbReference type="Proteomes" id="UP000234681">
    <property type="component" value="Chromosome 20"/>
</dbReference>
<evidence type="ECO:0000313" key="4">
    <source>
        <dbReference type="RGD" id="1303282"/>
    </source>
</evidence>
<dbReference type="AGR" id="RGD:1303282"/>
<feature type="region of interest" description="Disordered" evidence="1">
    <location>
        <begin position="38"/>
        <end position="77"/>
    </location>
</feature>
<name>A6KTF3_RAT</name>
<accession>A6KTF3</accession>
<evidence type="ECO:0000256" key="1">
    <source>
        <dbReference type="SAM" id="MobiDB-lite"/>
    </source>
</evidence>
<sequence length="77" mass="8316">MRGRRLSADSRGRRGARVSQDDWPRDWVALEACGSACSAPIPPPSLTPSPERGSPQVSWGLPVHQEVPLNSGGRNQN</sequence>
<evidence type="ECO:0000313" key="2">
    <source>
        <dbReference type="EMBL" id="EDL83383.1"/>
    </source>
</evidence>
<dbReference type="RGD" id="1303282">
    <property type="gene designation" value="Notch4"/>
</dbReference>